<dbReference type="Proteomes" id="UP001250932">
    <property type="component" value="Unassembled WGS sequence"/>
</dbReference>
<proteinExistence type="predicted"/>
<reference evidence="1 2" key="1">
    <citation type="journal article" date="2023" name="ISME J.">
        <title>Cultivation and genomic characterization of novel and ubiquitous marine nitrite-oxidizing bacteria from the Nitrospirales.</title>
        <authorList>
            <person name="Mueller A.J."/>
            <person name="Daebeler A."/>
            <person name="Herbold C.W."/>
            <person name="Kirkegaard R.H."/>
            <person name="Daims H."/>
        </authorList>
    </citation>
    <scope>NUCLEOTIDE SEQUENCE [LARGE SCALE GENOMIC DNA]</scope>
    <source>
        <strain evidence="1 2">EB</strain>
    </source>
</reference>
<dbReference type="EMBL" id="JAQOUE010000001">
    <property type="protein sequence ID" value="MDT7040959.1"/>
    <property type="molecule type" value="Genomic_DNA"/>
</dbReference>
<gene>
    <name evidence="1" type="ORF">PPG34_01275</name>
</gene>
<comment type="caution">
    <text evidence="1">The sequence shown here is derived from an EMBL/GenBank/DDBJ whole genome shotgun (WGS) entry which is preliminary data.</text>
</comment>
<accession>A0ABU3K3M4</accession>
<keyword evidence="2" id="KW-1185">Reference proteome</keyword>
<name>A0ABU3K3M4_9BACT</name>
<sequence length="188" mass="21436">MGIYIAEQAETFHVPFGSPNSEGTPEASYVDVKAHPEWIPVLSSCVGWPETQSLLKIINSPTSPFMSLAADQAFTWAEAVERQIVLTSFVTVCFAEITLNTKESIREFAQEIQQQMDHHLQHTTNKLGQRLHMNIRLEIQPTRYHNDEWDGWSLMIFMAASANEKRLARYNWSLGLTALEHAIKVYES</sequence>
<organism evidence="1 2">
    <name type="scientific">Candidatus Nitronereus thalassa</name>
    <dbReference type="NCBI Taxonomy" id="3020898"/>
    <lineage>
        <taxon>Bacteria</taxon>
        <taxon>Pseudomonadati</taxon>
        <taxon>Nitrospirota</taxon>
        <taxon>Nitrospiria</taxon>
        <taxon>Nitrospirales</taxon>
        <taxon>Nitrospiraceae</taxon>
        <taxon>Candidatus Nitronereus</taxon>
    </lineage>
</organism>
<evidence type="ECO:0000313" key="2">
    <source>
        <dbReference type="Proteomes" id="UP001250932"/>
    </source>
</evidence>
<dbReference type="RefSeq" id="WP_313831318.1">
    <property type="nucleotide sequence ID" value="NZ_JAQOUE010000001.1"/>
</dbReference>
<protein>
    <submittedName>
        <fullName evidence="1">Uncharacterized protein</fullName>
    </submittedName>
</protein>
<evidence type="ECO:0000313" key="1">
    <source>
        <dbReference type="EMBL" id="MDT7040959.1"/>
    </source>
</evidence>